<keyword evidence="6" id="KW-1133">Transmembrane helix</keyword>
<sequence length="358" mass="39376">MVLHVLRGLFILLMAAVGWFYLQLTWLAMAIALSIGVLFVCIDIVSPRRKLAVFSGILFGLVVGILIAYALSFPVKLIADQMFILLDRYPGDEFKSRTIEFIQLIVAVVTCYLTISFTLQTKDDFRFIIPYIEFKKSAKGSRPILLDTSALIDGRVVDVAQTGIIASQLVVPRFVLQELQDVADSGDKLKRARGRRGLDILAKLRDGKHDVVLYENPDRLPSDGPTDQRLIDLAAELNARVMTTDYNLNKVSQLRGVEVVNLNDLARSLKPAVLPGEKMSVTLVKAGESAGQGVGYLEDGTMVVVEQGRSHLNEEVEVTVTSALQTSAGRMIFGRLEAGSDAPAKTFGQRSPDREPAR</sequence>
<organism evidence="8 9">
    <name type="scientific">Humisphaera borealis</name>
    <dbReference type="NCBI Taxonomy" id="2807512"/>
    <lineage>
        <taxon>Bacteria</taxon>
        <taxon>Pseudomonadati</taxon>
        <taxon>Planctomycetota</taxon>
        <taxon>Phycisphaerae</taxon>
        <taxon>Tepidisphaerales</taxon>
        <taxon>Tepidisphaeraceae</taxon>
        <taxon>Humisphaera</taxon>
    </lineage>
</organism>
<protein>
    <submittedName>
        <fullName evidence="8">PIN/TRAM domain-containing protein</fullName>
    </submittedName>
</protein>
<accession>A0A7M2WWI3</accession>
<evidence type="ECO:0000256" key="5">
    <source>
        <dbReference type="ARBA" id="ARBA00022842"/>
    </source>
</evidence>
<keyword evidence="9" id="KW-1185">Reference proteome</keyword>
<keyword evidence="6" id="KW-0472">Membrane</keyword>
<evidence type="ECO:0000256" key="2">
    <source>
        <dbReference type="ARBA" id="ARBA00022679"/>
    </source>
</evidence>
<dbReference type="RefSeq" id="WP_206292958.1">
    <property type="nucleotide sequence ID" value="NZ_CP063458.1"/>
</dbReference>
<dbReference type="InterPro" id="IPR002716">
    <property type="entry name" value="PIN_dom"/>
</dbReference>
<evidence type="ECO:0000256" key="6">
    <source>
        <dbReference type="SAM" id="Phobius"/>
    </source>
</evidence>
<feature type="domain" description="TRAM" evidence="7">
    <location>
        <begin position="272"/>
        <end position="333"/>
    </location>
</feature>
<evidence type="ECO:0000256" key="4">
    <source>
        <dbReference type="ARBA" id="ARBA00022801"/>
    </source>
</evidence>
<dbReference type="KEGG" id="hbs:IPV69_00545"/>
<reference evidence="8 9" key="1">
    <citation type="submission" date="2020-10" db="EMBL/GenBank/DDBJ databases">
        <title>Wide distribution of Phycisphaera-like planctomycetes from WD2101 soil group in peatlands and genome analysis of the first cultivated representative.</title>
        <authorList>
            <person name="Dedysh S.N."/>
            <person name="Beletsky A.V."/>
            <person name="Ivanova A."/>
            <person name="Kulichevskaya I.S."/>
            <person name="Suzina N.E."/>
            <person name="Philippov D.A."/>
            <person name="Rakitin A.L."/>
            <person name="Mardanov A.V."/>
            <person name="Ravin N.V."/>
        </authorList>
    </citation>
    <scope>NUCLEOTIDE SEQUENCE [LARGE SCALE GENOMIC DNA]</scope>
    <source>
        <strain evidence="8 9">M1803</strain>
    </source>
</reference>
<dbReference type="PROSITE" id="PS50926">
    <property type="entry name" value="TRAM"/>
    <property type="match status" value="1"/>
</dbReference>
<dbReference type="PANTHER" id="PTHR11603:SF147">
    <property type="entry name" value="MEMBRANE PROTEIN"/>
    <property type="match status" value="1"/>
</dbReference>
<dbReference type="CDD" id="cd09877">
    <property type="entry name" value="PIN_YacL-like"/>
    <property type="match status" value="1"/>
</dbReference>
<dbReference type="SUPFAM" id="SSF88723">
    <property type="entry name" value="PIN domain-like"/>
    <property type="match status" value="1"/>
</dbReference>
<dbReference type="GO" id="GO:0004518">
    <property type="term" value="F:nuclease activity"/>
    <property type="evidence" value="ECO:0007669"/>
    <property type="project" value="UniProtKB-KW"/>
</dbReference>
<dbReference type="GO" id="GO:0016740">
    <property type="term" value="F:transferase activity"/>
    <property type="evidence" value="ECO:0007669"/>
    <property type="project" value="UniProtKB-KW"/>
</dbReference>
<dbReference type="Proteomes" id="UP000593765">
    <property type="component" value="Chromosome"/>
</dbReference>
<evidence type="ECO:0000313" key="9">
    <source>
        <dbReference type="Proteomes" id="UP000593765"/>
    </source>
</evidence>
<feature type="transmembrane region" description="Helical" evidence="6">
    <location>
        <begin position="57"/>
        <end position="79"/>
    </location>
</feature>
<evidence type="ECO:0000256" key="3">
    <source>
        <dbReference type="ARBA" id="ARBA00022722"/>
    </source>
</evidence>
<dbReference type="SMART" id="SM00670">
    <property type="entry name" value="PINc"/>
    <property type="match status" value="1"/>
</dbReference>
<dbReference type="InterPro" id="IPR002792">
    <property type="entry name" value="TRAM_dom"/>
</dbReference>
<evidence type="ECO:0000313" key="8">
    <source>
        <dbReference type="EMBL" id="QOV89897.1"/>
    </source>
</evidence>
<dbReference type="InterPro" id="IPR029060">
    <property type="entry name" value="PIN-like_dom_sf"/>
</dbReference>
<evidence type="ECO:0000259" key="7">
    <source>
        <dbReference type="PROSITE" id="PS50926"/>
    </source>
</evidence>
<keyword evidence="5" id="KW-0460">Magnesium</keyword>
<dbReference type="Gene3D" id="3.40.50.1010">
    <property type="entry name" value="5'-nuclease"/>
    <property type="match status" value="1"/>
</dbReference>
<keyword evidence="4" id="KW-0378">Hydrolase</keyword>
<proteinExistence type="predicted"/>
<dbReference type="EMBL" id="CP063458">
    <property type="protein sequence ID" value="QOV89897.1"/>
    <property type="molecule type" value="Genomic_DNA"/>
</dbReference>
<name>A0A7M2WWI3_9BACT</name>
<dbReference type="Pfam" id="PF01938">
    <property type="entry name" value="TRAM"/>
    <property type="match status" value="1"/>
</dbReference>
<dbReference type="GO" id="GO:0016787">
    <property type="term" value="F:hydrolase activity"/>
    <property type="evidence" value="ECO:0007669"/>
    <property type="project" value="UniProtKB-KW"/>
</dbReference>
<evidence type="ECO:0000256" key="1">
    <source>
        <dbReference type="ARBA" id="ARBA00001946"/>
    </source>
</evidence>
<keyword evidence="2" id="KW-0808">Transferase</keyword>
<gene>
    <name evidence="8" type="ORF">IPV69_00545</name>
</gene>
<feature type="transmembrane region" description="Helical" evidence="6">
    <location>
        <begin position="28"/>
        <end position="45"/>
    </location>
</feature>
<dbReference type="InterPro" id="IPR052041">
    <property type="entry name" value="Nucleic_acid_metab_PIN/TRAM"/>
</dbReference>
<keyword evidence="6" id="KW-0812">Transmembrane</keyword>
<keyword evidence="3" id="KW-0540">Nuclease</keyword>
<dbReference type="PANTHER" id="PTHR11603">
    <property type="entry name" value="AAA FAMILY ATPASE"/>
    <property type="match status" value="1"/>
</dbReference>
<dbReference type="AlphaFoldDB" id="A0A7M2WWI3"/>
<comment type="cofactor">
    <cofactor evidence="1">
        <name>Mg(2+)</name>
        <dbReference type="ChEBI" id="CHEBI:18420"/>
    </cofactor>
</comment>
<feature type="transmembrane region" description="Helical" evidence="6">
    <location>
        <begin position="99"/>
        <end position="119"/>
    </location>
</feature>